<evidence type="ECO:0000313" key="2">
    <source>
        <dbReference type="Proteomes" id="UP001224418"/>
    </source>
</evidence>
<dbReference type="Proteomes" id="UP001224418">
    <property type="component" value="Unassembled WGS sequence"/>
</dbReference>
<dbReference type="EMBL" id="JAUSWN010000004">
    <property type="protein sequence ID" value="MDQ0478916.1"/>
    <property type="molecule type" value="Genomic_DNA"/>
</dbReference>
<comment type="caution">
    <text evidence="1">The sequence shown here is derived from an EMBL/GenBank/DDBJ whole genome shotgun (WGS) entry which is preliminary data.</text>
</comment>
<gene>
    <name evidence="1" type="ORF">QOZ93_000644</name>
</gene>
<organism evidence="1 2">
    <name type="scientific">Hathewaya limosa</name>
    <name type="common">Clostridium limosum</name>
    <dbReference type="NCBI Taxonomy" id="1536"/>
    <lineage>
        <taxon>Bacteria</taxon>
        <taxon>Bacillati</taxon>
        <taxon>Bacillota</taxon>
        <taxon>Clostridia</taxon>
        <taxon>Eubacteriales</taxon>
        <taxon>Clostridiaceae</taxon>
        <taxon>Hathewaya</taxon>
    </lineage>
</organism>
<proteinExistence type="predicted"/>
<name>A0ABU0JRN2_HATLI</name>
<accession>A0ABU0JRN2</accession>
<keyword evidence="2" id="KW-1185">Reference proteome</keyword>
<dbReference type="Gene3D" id="2.60.40.2000">
    <property type="match status" value="1"/>
</dbReference>
<dbReference type="NCBIfam" id="TIGR02856">
    <property type="entry name" value="spore_yqfC"/>
    <property type="match status" value="1"/>
</dbReference>
<evidence type="ECO:0000313" key="1">
    <source>
        <dbReference type="EMBL" id="MDQ0478916.1"/>
    </source>
</evidence>
<dbReference type="Pfam" id="PF07873">
    <property type="entry name" value="YabP"/>
    <property type="match status" value="1"/>
</dbReference>
<sequence>MGNFFRESTVKMANKFDIPREAIEKIPKITIIGDEELTIENHGGILSFTDNEIRVKTCLGKMILKGRNFEIAYLSETTITVSGVFISFNLERRGDVDE</sequence>
<dbReference type="InterPro" id="IPR022476">
    <property type="entry name" value="Spore_YabP/YqfC"/>
</dbReference>
<protein>
    <submittedName>
        <fullName evidence="1">Sporulation protein YqfC</fullName>
    </submittedName>
</protein>
<dbReference type="InterPro" id="IPR038705">
    <property type="entry name" value="YabP_sf"/>
</dbReference>
<dbReference type="RefSeq" id="WP_307355091.1">
    <property type="nucleotide sequence ID" value="NZ_BAAACJ010000041.1"/>
</dbReference>
<dbReference type="InterPro" id="IPR022477">
    <property type="entry name" value="Spore_YqfC"/>
</dbReference>
<reference evidence="1 2" key="1">
    <citation type="submission" date="2023-07" db="EMBL/GenBank/DDBJ databases">
        <title>Genomic Encyclopedia of Type Strains, Phase IV (KMG-IV): sequencing the most valuable type-strain genomes for metagenomic binning, comparative biology and taxonomic classification.</title>
        <authorList>
            <person name="Goeker M."/>
        </authorList>
    </citation>
    <scope>NUCLEOTIDE SEQUENCE [LARGE SCALE GENOMIC DNA]</scope>
    <source>
        <strain evidence="1 2">DSM 1400</strain>
    </source>
</reference>